<evidence type="ECO:0000256" key="1">
    <source>
        <dbReference type="ARBA" id="ARBA00004772"/>
    </source>
</evidence>
<dbReference type="Proteomes" id="UP000537141">
    <property type="component" value="Unassembled WGS sequence"/>
</dbReference>
<name>A0A7X0TSW9_9GAMM</name>
<dbReference type="CDD" id="cd06578">
    <property type="entry name" value="HemD"/>
    <property type="match status" value="1"/>
</dbReference>
<dbReference type="EMBL" id="JACHHU010000006">
    <property type="protein sequence ID" value="MBB6542578.1"/>
    <property type="molecule type" value="Genomic_DNA"/>
</dbReference>
<dbReference type="GO" id="GO:0006780">
    <property type="term" value="P:uroporphyrinogen III biosynthetic process"/>
    <property type="evidence" value="ECO:0007669"/>
    <property type="project" value="UniProtKB-UniRule"/>
</dbReference>
<evidence type="ECO:0000256" key="2">
    <source>
        <dbReference type="ARBA" id="ARBA00008133"/>
    </source>
</evidence>
<dbReference type="RefSeq" id="WP_184423397.1">
    <property type="nucleotide sequence ID" value="NZ_AP027362.1"/>
</dbReference>
<comment type="pathway">
    <text evidence="1 9">Porphyrin-containing compound metabolism; protoporphyrin-IX biosynthesis; coproporphyrinogen-III from 5-aminolevulinate: step 3/4.</text>
</comment>
<evidence type="ECO:0000313" key="12">
    <source>
        <dbReference type="Proteomes" id="UP000537141"/>
    </source>
</evidence>
<dbReference type="Gene3D" id="3.40.50.10090">
    <property type="match status" value="2"/>
</dbReference>
<evidence type="ECO:0000256" key="4">
    <source>
        <dbReference type="ARBA" id="ARBA00023239"/>
    </source>
</evidence>
<evidence type="ECO:0000313" key="11">
    <source>
        <dbReference type="EMBL" id="MBB6542578.1"/>
    </source>
</evidence>
<dbReference type="SUPFAM" id="SSF69618">
    <property type="entry name" value="HemD-like"/>
    <property type="match status" value="1"/>
</dbReference>
<evidence type="ECO:0000256" key="9">
    <source>
        <dbReference type="RuleBase" id="RU366031"/>
    </source>
</evidence>
<evidence type="ECO:0000256" key="3">
    <source>
        <dbReference type="ARBA" id="ARBA00013109"/>
    </source>
</evidence>
<reference evidence="11 12" key="1">
    <citation type="submission" date="2020-08" db="EMBL/GenBank/DDBJ databases">
        <title>Genomic Encyclopedia of Type Strains, Phase IV (KMG-IV): sequencing the most valuable type-strain genomes for metagenomic binning, comparative biology and taxonomic classification.</title>
        <authorList>
            <person name="Goeker M."/>
        </authorList>
    </citation>
    <scope>NUCLEOTIDE SEQUENCE [LARGE SCALE GENOMIC DNA]</scope>
    <source>
        <strain evidence="11 12">DSM 26287</strain>
    </source>
</reference>
<dbReference type="EC" id="4.2.1.75" evidence="3 9"/>
<dbReference type="InterPro" id="IPR003754">
    <property type="entry name" value="4pyrrol_synth_uPrphyn_synth"/>
</dbReference>
<keyword evidence="4 9" id="KW-0456">Lyase</keyword>
<organism evidence="11 12">
    <name type="scientific">Thalassotalea piscium</name>
    <dbReference type="NCBI Taxonomy" id="1230533"/>
    <lineage>
        <taxon>Bacteria</taxon>
        <taxon>Pseudomonadati</taxon>
        <taxon>Pseudomonadota</taxon>
        <taxon>Gammaproteobacteria</taxon>
        <taxon>Alteromonadales</taxon>
        <taxon>Colwelliaceae</taxon>
        <taxon>Thalassotalea</taxon>
    </lineage>
</organism>
<dbReference type="PANTHER" id="PTHR38042:SF1">
    <property type="entry name" value="UROPORPHYRINOGEN-III SYNTHASE, CHLOROPLASTIC"/>
    <property type="match status" value="1"/>
</dbReference>
<comment type="similarity">
    <text evidence="2 9">Belongs to the uroporphyrinogen-III synthase family.</text>
</comment>
<dbReference type="InterPro" id="IPR039793">
    <property type="entry name" value="UROS/Hem4"/>
</dbReference>
<comment type="caution">
    <text evidence="11">The sequence shown here is derived from an EMBL/GenBank/DDBJ whole genome shotgun (WGS) entry which is preliminary data.</text>
</comment>
<dbReference type="UniPathway" id="UPA00251">
    <property type="reaction ID" value="UER00320"/>
</dbReference>
<proteinExistence type="inferred from homology"/>
<evidence type="ECO:0000256" key="6">
    <source>
        <dbReference type="ARBA" id="ARBA00037589"/>
    </source>
</evidence>
<keyword evidence="5 9" id="KW-0627">Porphyrin biosynthesis</keyword>
<gene>
    <name evidence="11" type="ORF">HNQ55_001077</name>
</gene>
<evidence type="ECO:0000256" key="8">
    <source>
        <dbReference type="ARBA" id="ARBA00048617"/>
    </source>
</evidence>
<sequence length="261" mass="29426">MKHKIKNILVPRPKVPGEKLSQQLKLAGFKALAQPIMTYKATTSEAKIRQHLADYQPNVLVFVSIAAVEYAQEHFSLHLWQQISNIETIIAVGPTTQAALKQCNITSLCPDTYDSEGMLALPIFCQTSLNQYRVTIIRGEDGREHLASTLKEKDAKVNFLPVYEKVWLNFPTDQAEHWRKAQINCIVVTSNAFLDNLVRIINITDDYWKNTCLWVVISERIAVSATALGLKNVINTNGATDQAILTTLLNTELTYDRQKNT</sequence>
<protein>
    <recommendedName>
        <fullName evidence="7 9">Uroporphyrinogen-III synthase</fullName>
        <ecNumber evidence="3 9">4.2.1.75</ecNumber>
    </recommendedName>
</protein>
<accession>A0A7X0TSW9</accession>
<dbReference type="Pfam" id="PF02602">
    <property type="entry name" value="HEM4"/>
    <property type="match status" value="1"/>
</dbReference>
<dbReference type="AlphaFoldDB" id="A0A7X0TSW9"/>
<dbReference type="GO" id="GO:0006782">
    <property type="term" value="P:protoporphyrinogen IX biosynthetic process"/>
    <property type="evidence" value="ECO:0007669"/>
    <property type="project" value="UniProtKB-UniRule"/>
</dbReference>
<dbReference type="PANTHER" id="PTHR38042">
    <property type="entry name" value="UROPORPHYRINOGEN-III SYNTHASE, CHLOROPLASTIC"/>
    <property type="match status" value="1"/>
</dbReference>
<dbReference type="InterPro" id="IPR036108">
    <property type="entry name" value="4pyrrol_syn_uPrphyn_synt_sf"/>
</dbReference>
<comment type="catalytic activity">
    <reaction evidence="8 9">
        <text>hydroxymethylbilane = uroporphyrinogen III + H2O</text>
        <dbReference type="Rhea" id="RHEA:18965"/>
        <dbReference type="ChEBI" id="CHEBI:15377"/>
        <dbReference type="ChEBI" id="CHEBI:57308"/>
        <dbReference type="ChEBI" id="CHEBI:57845"/>
        <dbReference type="EC" id="4.2.1.75"/>
    </reaction>
</comment>
<evidence type="ECO:0000256" key="5">
    <source>
        <dbReference type="ARBA" id="ARBA00023244"/>
    </source>
</evidence>
<keyword evidence="12" id="KW-1185">Reference proteome</keyword>
<comment type="function">
    <text evidence="6 9">Catalyzes cyclization of the linear tetrapyrrole, hydroxymethylbilane, to the macrocyclic uroporphyrinogen III.</text>
</comment>
<evidence type="ECO:0000259" key="10">
    <source>
        <dbReference type="Pfam" id="PF02602"/>
    </source>
</evidence>
<dbReference type="GO" id="GO:0004852">
    <property type="term" value="F:uroporphyrinogen-III synthase activity"/>
    <property type="evidence" value="ECO:0007669"/>
    <property type="project" value="UniProtKB-UniRule"/>
</dbReference>
<evidence type="ECO:0000256" key="7">
    <source>
        <dbReference type="ARBA" id="ARBA00040167"/>
    </source>
</evidence>
<feature type="domain" description="Tetrapyrrole biosynthesis uroporphyrinogen III synthase" evidence="10">
    <location>
        <begin position="19"/>
        <end position="241"/>
    </location>
</feature>